<dbReference type="FunFam" id="3.40.1160.10:FF:000006">
    <property type="entry name" value="Glutamate 5-kinase"/>
    <property type="match status" value="1"/>
</dbReference>
<dbReference type="SUPFAM" id="SSF53633">
    <property type="entry name" value="Carbamate kinase-like"/>
    <property type="match status" value="1"/>
</dbReference>
<dbReference type="GO" id="GO:0008652">
    <property type="term" value="P:amino acid biosynthetic process"/>
    <property type="evidence" value="ECO:0007669"/>
    <property type="project" value="UniProtKB-KW"/>
</dbReference>
<keyword evidence="5" id="KW-0547">Nucleotide-binding</keyword>
<dbReference type="InterPro" id="IPR001057">
    <property type="entry name" value="Glu/AcGlu_kinase"/>
</dbReference>
<dbReference type="Gene3D" id="3.40.1160.10">
    <property type="entry name" value="Acetylglutamate kinase-like"/>
    <property type="match status" value="1"/>
</dbReference>
<dbReference type="Pfam" id="PF01472">
    <property type="entry name" value="PUA"/>
    <property type="match status" value="1"/>
</dbReference>
<keyword evidence="6" id="KW-0418">Kinase</keyword>
<dbReference type="CDD" id="cd04242">
    <property type="entry name" value="AAK_G5K_ProB"/>
    <property type="match status" value="1"/>
</dbReference>
<dbReference type="InterPro" id="IPR001048">
    <property type="entry name" value="Asp/Glu/Uridylate_kinase"/>
</dbReference>
<name>A0A381PX48_9ZZZZ</name>
<dbReference type="InterPro" id="IPR005715">
    <property type="entry name" value="Glu_5kinase/COase_Synthase"/>
</dbReference>
<dbReference type="HAMAP" id="MF_00456">
    <property type="entry name" value="ProB"/>
    <property type="match status" value="1"/>
</dbReference>
<dbReference type="Pfam" id="PF00696">
    <property type="entry name" value="AA_kinase"/>
    <property type="match status" value="1"/>
</dbReference>
<evidence type="ECO:0000256" key="6">
    <source>
        <dbReference type="ARBA" id="ARBA00022777"/>
    </source>
</evidence>
<evidence type="ECO:0000259" key="8">
    <source>
        <dbReference type="SMART" id="SM00359"/>
    </source>
</evidence>
<keyword evidence="7" id="KW-0067">ATP-binding</keyword>
<dbReference type="EMBL" id="UINC01001127">
    <property type="protein sequence ID" value="SUZ71605.1"/>
    <property type="molecule type" value="Genomic_DNA"/>
</dbReference>
<dbReference type="InterPro" id="IPR036974">
    <property type="entry name" value="PUA_sf"/>
</dbReference>
<dbReference type="InterPro" id="IPR002478">
    <property type="entry name" value="PUA"/>
</dbReference>
<keyword evidence="3" id="KW-0641">Proline biosynthesis</keyword>
<organism evidence="9">
    <name type="scientific">marine metagenome</name>
    <dbReference type="NCBI Taxonomy" id="408172"/>
    <lineage>
        <taxon>unclassified sequences</taxon>
        <taxon>metagenomes</taxon>
        <taxon>ecological metagenomes</taxon>
    </lineage>
</organism>
<dbReference type="InterPro" id="IPR011529">
    <property type="entry name" value="Glu_5kinase"/>
</dbReference>
<feature type="non-terminal residue" evidence="9">
    <location>
        <position position="1"/>
    </location>
</feature>
<dbReference type="SMART" id="SM00359">
    <property type="entry name" value="PUA"/>
    <property type="match status" value="1"/>
</dbReference>
<evidence type="ECO:0000313" key="9">
    <source>
        <dbReference type="EMBL" id="SUZ71605.1"/>
    </source>
</evidence>
<dbReference type="InterPro" id="IPR041739">
    <property type="entry name" value="G5K_ProB"/>
</dbReference>
<dbReference type="GO" id="GO:0003723">
    <property type="term" value="F:RNA binding"/>
    <property type="evidence" value="ECO:0007669"/>
    <property type="project" value="InterPro"/>
</dbReference>
<dbReference type="PANTHER" id="PTHR43654:SF1">
    <property type="entry name" value="ISOPENTENYL PHOSPHATE KINASE"/>
    <property type="match status" value="1"/>
</dbReference>
<reference evidence="9" key="1">
    <citation type="submission" date="2018-05" db="EMBL/GenBank/DDBJ databases">
        <authorList>
            <person name="Lanie J.A."/>
            <person name="Ng W.-L."/>
            <person name="Kazmierczak K.M."/>
            <person name="Andrzejewski T.M."/>
            <person name="Davidsen T.M."/>
            <person name="Wayne K.J."/>
            <person name="Tettelin H."/>
            <person name="Glass J.I."/>
            <person name="Rusch D."/>
            <person name="Podicherti R."/>
            <person name="Tsui H.-C.T."/>
            <person name="Winkler M.E."/>
        </authorList>
    </citation>
    <scope>NUCLEOTIDE SEQUENCE</scope>
</reference>
<dbReference type="InterPro" id="IPR036393">
    <property type="entry name" value="AceGlu_kinase-like_sf"/>
</dbReference>
<dbReference type="PRINTS" id="PR00474">
    <property type="entry name" value="GLU5KINASE"/>
</dbReference>
<dbReference type="PIRSF" id="PIRSF000729">
    <property type="entry name" value="GK"/>
    <property type="match status" value="1"/>
</dbReference>
<dbReference type="GO" id="GO:0005829">
    <property type="term" value="C:cytosol"/>
    <property type="evidence" value="ECO:0007669"/>
    <property type="project" value="TreeGrafter"/>
</dbReference>
<dbReference type="AlphaFoldDB" id="A0A381PX48"/>
<evidence type="ECO:0000256" key="4">
    <source>
        <dbReference type="ARBA" id="ARBA00022679"/>
    </source>
</evidence>
<sequence>VKAKRIVIKIGTNVLHRSNGKLDYKLITELAGQITNIRGRGHEVLVVSSGSVGAGRELFSVDESNNTLASHQILASVGQARLIQIYADAFQEHKITVAQILLTRGDFGLRKSYLNIRNTLENLLKYKIVPIVNENDVVATEELDLNFGDNDLLAVYLATLIGADQLFFLTVAPGLLKEETTAEGKRLVVVEKVHELTDEILKHCLPVTSAGGKGGMESKVRSAGMAMSFGIDTYIIDGKSPASVSDIMEGRPKGTHFEAHGRKIRSYQKWLAAGALNKGTLFIDAGAEQALLKNKKSLLAKGVTRVEGQFEIKDLVEICNLEGVRLGVGRADCTAKELRHQIKEHKLTEKGGKGILSKPVIHRNHLFLE</sequence>
<dbReference type="NCBIfam" id="TIGR01027">
    <property type="entry name" value="proB"/>
    <property type="match status" value="1"/>
</dbReference>
<evidence type="ECO:0000256" key="1">
    <source>
        <dbReference type="ARBA" id="ARBA00022490"/>
    </source>
</evidence>
<evidence type="ECO:0000256" key="2">
    <source>
        <dbReference type="ARBA" id="ARBA00022605"/>
    </source>
</evidence>
<dbReference type="GO" id="GO:0004349">
    <property type="term" value="F:glutamate 5-kinase activity"/>
    <property type="evidence" value="ECO:0007669"/>
    <property type="project" value="InterPro"/>
</dbReference>
<protein>
    <recommendedName>
        <fullName evidence="8">PUA domain-containing protein</fullName>
    </recommendedName>
</protein>
<accession>A0A381PX48</accession>
<evidence type="ECO:0000256" key="3">
    <source>
        <dbReference type="ARBA" id="ARBA00022650"/>
    </source>
</evidence>
<evidence type="ECO:0000256" key="5">
    <source>
        <dbReference type="ARBA" id="ARBA00022741"/>
    </source>
</evidence>
<evidence type="ECO:0000256" key="7">
    <source>
        <dbReference type="ARBA" id="ARBA00022840"/>
    </source>
</evidence>
<dbReference type="CDD" id="cd21157">
    <property type="entry name" value="PUA_G5K"/>
    <property type="match status" value="1"/>
</dbReference>
<keyword evidence="2" id="KW-0028">Amino-acid biosynthesis</keyword>
<dbReference type="PANTHER" id="PTHR43654">
    <property type="entry name" value="GLUTAMATE 5-KINASE"/>
    <property type="match status" value="1"/>
</dbReference>
<dbReference type="PROSITE" id="PS50890">
    <property type="entry name" value="PUA"/>
    <property type="match status" value="1"/>
</dbReference>
<keyword evidence="1" id="KW-0963">Cytoplasm</keyword>
<dbReference type="SUPFAM" id="SSF88697">
    <property type="entry name" value="PUA domain-like"/>
    <property type="match status" value="1"/>
</dbReference>
<feature type="domain" description="PUA" evidence="8">
    <location>
        <begin position="279"/>
        <end position="356"/>
    </location>
</feature>
<dbReference type="Gene3D" id="2.30.130.10">
    <property type="entry name" value="PUA domain"/>
    <property type="match status" value="1"/>
</dbReference>
<gene>
    <name evidence="9" type="ORF">METZ01_LOCUS24459</name>
</gene>
<proteinExistence type="inferred from homology"/>
<keyword evidence="4" id="KW-0808">Transferase</keyword>
<dbReference type="InterPro" id="IPR015947">
    <property type="entry name" value="PUA-like_sf"/>
</dbReference>
<dbReference type="GO" id="GO:0005524">
    <property type="term" value="F:ATP binding"/>
    <property type="evidence" value="ECO:0007669"/>
    <property type="project" value="UniProtKB-KW"/>
</dbReference>